<dbReference type="SUPFAM" id="SSF53474">
    <property type="entry name" value="alpha/beta-Hydrolases"/>
    <property type="match status" value="1"/>
</dbReference>
<accession>A0A6N6VNH6</accession>
<dbReference type="RefSeq" id="WP_152214325.1">
    <property type="nucleotide sequence ID" value="NZ_JBAQYD010000326.1"/>
</dbReference>
<dbReference type="AlphaFoldDB" id="A0A6N6VNH6"/>
<dbReference type="EMBL" id="WESC01000001">
    <property type="protein sequence ID" value="KAB7742772.1"/>
    <property type="molecule type" value="Genomic_DNA"/>
</dbReference>
<reference evidence="2 3" key="1">
    <citation type="submission" date="2019-09" db="EMBL/GenBank/DDBJ databases">
        <title>Parvibaculum sedimenti sp. nov., isolated from sediment.</title>
        <authorList>
            <person name="Wang Y."/>
        </authorList>
    </citation>
    <scope>NUCLEOTIDE SEQUENCE [LARGE SCALE GENOMIC DNA]</scope>
    <source>
        <strain evidence="2 3">HXT-9</strain>
    </source>
</reference>
<name>A0A6N6VNH6_9HYPH</name>
<evidence type="ECO:0000259" key="1">
    <source>
        <dbReference type="Pfam" id="PF00561"/>
    </source>
</evidence>
<gene>
    <name evidence="2" type="ORF">F2P47_01165</name>
</gene>
<dbReference type="Pfam" id="PF00561">
    <property type="entry name" value="Abhydrolase_1"/>
    <property type="match status" value="1"/>
</dbReference>
<evidence type="ECO:0000313" key="3">
    <source>
        <dbReference type="Proteomes" id="UP000468901"/>
    </source>
</evidence>
<feature type="domain" description="AB hydrolase-1" evidence="1">
    <location>
        <begin position="44"/>
        <end position="247"/>
    </location>
</feature>
<comment type="caution">
    <text evidence="2">The sequence shown here is derived from an EMBL/GenBank/DDBJ whole genome shotgun (WGS) entry which is preliminary data.</text>
</comment>
<dbReference type="InterPro" id="IPR000073">
    <property type="entry name" value="AB_hydrolase_1"/>
</dbReference>
<dbReference type="Gene3D" id="3.40.50.1820">
    <property type="entry name" value="alpha/beta hydrolase"/>
    <property type="match status" value="1"/>
</dbReference>
<dbReference type="Proteomes" id="UP000468901">
    <property type="component" value="Unassembled WGS sequence"/>
</dbReference>
<protein>
    <submittedName>
        <fullName evidence="2">Alpha/beta fold hydrolase</fullName>
    </submittedName>
</protein>
<keyword evidence="3" id="KW-1185">Reference proteome</keyword>
<evidence type="ECO:0000313" key="2">
    <source>
        <dbReference type="EMBL" id="KAB7742772.1"/>
    </source>
</evidence>
<dbReference type="InterPro" id="IPR050228">
    <property type="entry name" value="Carboxylesterase_BioH"/>
</dbReference>
<dbReference type="PRINTS" id="PR00111">
    <property type="entry name" value="ABHYDROLASE"/>
</dbReference>
<proteinExistence type="predicted"/>
<keyword evidence="2" id="KW-0378">Hydrolase</keyword>
<dbReference type="GO" id="GO:0016787">
    <property type="term" value="F:hydrolase activity"/>
    <property type="evidence" value="ECO:0007669"/>
    <property type="project" value="UniProtKB-KW"/>
</dbReference>
<dbReference type="InterPro" id="IPR029058">
    <property type="entry name" value="AB_hydrolase_fold"/>
</dbReference>
<organism evidence="2 3">
    <name type="scientific">Parvibaculum sedimenti</name>
    <dbReference type="NCBI Taxonomy" id="2608632"/>
    <lineage>
        <taxon>Bacteria</taxon>
        <taxon>Pseudomonadati</taxon>
        <taxon>Pseudomonadota</taxon>
        <taxon>Alphaproteobacteria</taxon>
        <taxon>Hyphomicrobiales</taxon>
        <taxon>Parvibaculaceae</taxon>
        <taxon>Parvibaculum</taxon>
    </lineage>
</organism>
<sequence length="261" mass="28440">MNFEAYELDRKDGEGRDIVLRGRSIGRGPSLVMLASLGRPGTDFDEVAITLANAGYRVTLPEPRGFGGSTGPMEELTLHDLAEDVAHVIEHVAEGPVALAGHAFGNRLARTTAADRPELVSKVILLACGGLIEMPEEARKALIGCFDEKLSPEEHIECVRYGFFAKGNDPEVWRDGWSLPVMLMQSSAVRRTAVEDWWEAGGQPMLVVQATEDAIALPANAHDLKARLGDRVTLVELPHAGHAMLPEQPDRIADAIFEFLK</sequence>
<dbReference type="PANTHER" id="PTHR43194">
    <property type="entry name" value="HYDROLASE ALPHA/BETA FOLD FAMILY"/>
    <property type="match status" value="1"/>
</dbReference>
<dbReference type="PANTHER" id="PTHR43194:SF2">
    <property type="entry name" value="PEROXISOMAL MEMBRANE PROTEIN LPX1"/>
    <property type="match status" value="1"/>
</dbReference>